<sequence>MKTLAPLLLSLSILLPSAPVQAASAASAPAATSAEAVFAELARQPDRQAAWMSMLADAKDAPEWLREARATSAPYHSATIAGKRYLAGEMCKPHDCAYNRFYGLFSADKRRAAGLLVTVADVPEAMEQPAKHASYRWLGKPDKNQRAYLMKQLKQDPNWK</sequence>
<keyword evidence="4" id="KW-0574">Periplasm</keyword>
<evidence type="ECO:0000256" key="4">
    <source>
        <dbReference type="ARBA" id="ARBA00022764"/>
    </source>
</evidence>
<comment type="similarity">
    <text evidence="2">Belongs to the ivy family.</text>
</comment>
<evidence type="ECO:0000256" key="3">
    <source>
        <dbReference type="ARBA" id="ARBA00022729"/>
    </source>
</evidence>
<dbReference type="KEGG" id="chrb:DK843_10625"/>
<gene>
    <name evidence="8" type="ORF">DK843_10625</name>
</gene>
<feature type="site" description="Important for lysozyme inhibition" evidence="5">
    <location>
        <position position="94"/>
    </location>
</feature>
<comment type="subcellular location">
    <subcellularLocation>
        <location evidence="1">Periplasm</location>
    </subcellularLocation>
</comment>
<proteinExistence type="inferred from homology"/>
<dbReference type="Proteomes" id="UP000252038">
    <property type="component" value="Chromosome"/>
</dbReference>
<name>A0A344UHG0_9NEIS</name>
<dbReference type="EMBL" id="CP029554">
    <property type="protein sequence ID" value="AXE34708.1"/>
    <property type="molecule type" value="Genomic_DNA"/>
</dbReference>
<evidence type="ECO:0000256" key="2">
    <source>
        <dbReference type="ARBA" id="ARBA00009724"/>
    </source>
</evidence>
<dbReference type="SUPFAM" id="SSF89872">
    <property type="entry name" value="Inhibitor of vertebrate lysozyme, Ivy"/>
    <property type="match status" value="1"/>
</dbReference>
<evidence type="ECO:0000256" key="6">
    <source>
        <dbReference type="PIRSR" id="PIRSR009103-2"/>
    </source>
</evidence>
<evidence type="ECO:0000256" key="7">
    <source>
        <dbReference type="SAM" id="SignalP"/>
    </source>
</evidence>
<evidence type="ECO:0000256" key="1">
    <source>
        <dbReference type="ARBA" id="ARBA00004418"/>
    </source>
</evidence>
<dbReference type="GO" id="GO:0042597">
    <property type="term" value="C:periplasmic space"/>
    <property type="evidence" value="ECO:0007669"/>
    <property type="project" value="UniProtKB-SubCell"/>
</dbReference>
<keyword evidence="6" id="KW-1015">Disulfide bond</keyword>
<dbReference type="InterPro" id="IPR036501">
    <property type="entry name" value="Inhibitor_vert_lysozyme_sf"/>
</dbReference>
<evidence type="ECO:0000256" key="5">
    <source>
        <dbReference type="PIRSR" id="PIRSR009103-1"/>
    </source>
</evidence>
<feature type="signal peptide" evidence="7">
    <location>
        <begin position="1"/>
        <end position="22"/>
    </location>
</feature>
<dbReference type="Gene3D" id="3.40.1420.10">
    <property type="entry name" value="Inhibitor of vertebrate lysozyme"/>
    <property type="match status" value="1"/>
</dbReference>
<evidence type="ECO:0000313" key="9">
    <source>
        <dbReference type="Proteomes" id="UP000252038"/>
    </source>
</evidence>
<dbReference type="Pfam" id="PF08816">
    <property type="entry name" value="Ivy"/>
    <property type="match status" value="1"/>
</dbReference>
<reference evidence="8 9" key="1">
    <citation type="submission" date="2018-05" db="EMBL/GenBank/DDBJ databases">
        <title>Genome sequencing, assembly and analysis of the novel insecticidal bacterium, Chromobacterium phragmitis.</title>
        <authorList>
            <person name="Sparks M.E."/>
            <person name="Blackburn M.B."/>
            <person name="Gundersen-Rindal D.E."/>
        </authorList>
    </citation>
    <scope>NUCLEOTIDE SEQUENCE [LARGE SCALE GENOMIC DNA]</scope>
    <source>
        <strain evidence="8">IIBBL 274-1</strain>
    </source>
</reference>
<dbReference type="RefSeq" id="WP_114073221.1">
    <property type="nucleotide sequence ID" value="NZ_CP029554.1"/>
</dbReference>
<dbReference type="InterPro" id="IPR014453">
    <property type="entry name" value="Inhibitor_vertebrate_lysozyme"/>
</dbReference>
<dbReference type="PIRSF" id="PIRSF009103">
    <property type="entry name" value="Ivy"/>
    <property type="match status" value="1"/>
</dbReference>
<feature type="disulfide bond" evidence="6">
    <location>
        <begin position="91"/>
        <end position="96"/>
    </location>
</feature>
<protein>
    <submittedName>
        <fullName evidence="8">Lysozyme inhibitor</fullName>
    </submittedName>
</protein>
<keyword evidence="3 7" id="KW-0732">Signal</keyword>
<feature type="chain" id="PRO_5016839401" evidence="7">
    <location>
        <begin position="23"/>
        <end position="160"/>
    </location>
</feature>
<accession>A0A344UHG0</accession>
<evidence type="ECO:0000313" key="8">
    <source>
        <dbReference type="EMBL" id="AXE34708.1"/>
    </source>
</evidence>
<dbReference type="AlphaFoldDB" id="A0A344UHG0"/>
<organism evidence="8 9">
    <name type="scientific">Chromobacterium phragmitis</name>
    <dbReference type="NCBI Taxonomy" id="2202141"/>
    <lineage>
        <taxon>Bacteria</taxon>
        <taxon>Pseudomonadati</taxon>
        <taxon>Pseudomonadota</taxon>
        <taxon>Betaproteobacteria</taxon>
        <taxon>Neisseriales</taxon>
        <taxon>Chromobacteriaceae</taxon>
        <taxon>Chromobacterium</taxon>
    </lineage>
</organism>